<accession>A0A4Y2EYX2</accession>
<protein>
    <submittedName>
        <fullName evidence="1">Uncharacterized protein</fullName>
    </submittedName>
</protein>
<name>A0A4Y2EYX2_ARAVE</name>
<keyword evidence="2" id="KW-1185">Reference proteome</keyword>
<dbReference type="Proteomes" id="UP000499080">
    <property type="component" value="Unassembled WGS sequence"/>
</dbReference>
<evidence type="ECO:0000313" key="1">
    <source>
        <dbReference type="EMBL" id="GBM34031.1"/>
    </source>
</evidence>
<gene>
    <name evidence="1" type="ORF">AVEN_162213_1</name>
</gene>
<evidence type="ECO:0000313" key="2">
    <source>
        <dbReference type="Proteomes" id="UP000499080"/>
    </source>
</evidence>
<comment type="caution">
    <text evidence="1">The sequence shown here is derived from an EMBL/GenBank/DDBJ whole genome shotgun (WGS) entry which is preliminary data.</text>
</comment>
<dbReference type="AlphaFoldDB" id="A0A4Y2EYX2"/>
<dbReference type="EMBL" id="BGPR01000749">
    <property type="protein sequence ID" value="GBM34031.1"/>
    <property type="molecule type" value="Genomic_DNA"/>
</dbReference>
<sequence>MASAPYRLPNILKDTTFFTNRSSSNDDSCHQVHVRIYWVSYTVAFKAPEKINQEEINQVIWGPCDEIITLNSSACKQLVSCIGTVKDSGSHETQDMAFVDLLRASLEIFPDTILKQRVNFQ</sequence>
<organism evidence="1 2">
    <name type="scientific">Araneus ventricosus</name>
    <name type="common">Orbweaver spider</name>
    <name type="synonym">Epeira ventricosa</name>
    <dbReference type="NCBI Taxonomy" id="182803"/>
    <lineage>
        <taxon>Eukaryota</taxon>
        <taxon>Metazoa</taxon>
        <taxon>Ecdysozoa</taxon>
        <taxon>Arthropoda</taxon>
        <taxon>Chelicerata</taxon>
        <taxon>Arachnida</taxon>
        <taxon>Araneae</taxon>
        <taxon>Araneomorphae</taxon>
        <taxon>Entelegynae</taxon>
        <taxon>Araneoidea</taxon>
        <taxon>Araneidae</taxon>
        <taxon>Araneus</taxon>
    </lineage>
</organism>
<reference evidence="1 2" key="1">
    <citation type="journal article" date="2019" name="Sci. Rep.">
        <title>Orb-weaving spider Araneus ventricosus genome elucidates the spidroin gene catalogue.</title>
        <authorList>
            <person name="Kono N."/>
            <person name="Nakamura H."/>
            <person name="Ohtoshi R."/>
            <person name="Moran D.A.P."/>
            <person name="Shinohara A."/>
            <person name="Yoshida Y."/>
            <person name="Fujiwara M."/>
            <person name="Mori M."/>
            <person name="Tomita M."/>
            <person name="Arakawa K."/>
        </authorList>
    </citation>
    <scope>NUCLEOTIDE SEQUENCE [LARGE SCALE GENOMIC DNA]</scope>
</reference>
<proteinExistence type="predicted"/>